<dbReference type="RefSeq" id="WP_284378023.1">
    <property type="nucleotide sequence ID" value="NZ_BSNM01000002.1"/>
</dbReference>
<evidence type="ECO:0000313" key="3">
    <source>
        <dbReference type="EMBL" id="GLQ29863.1"/>
    </source>
</evidence>
<keyword evidence="2" id="KW-0964">Secreted</keyword>
<reference evidence="3" key="1">
    <citation type="journal article" date="2014" name="Int. J. Syst. Evol. Microbiol.">
        <title>Complete genome sequence of Corynebacterium casei LMG S-19264T (=DSM 44701T), isolated from a smear-ripened cheese.</title>
        <authorList>
            <consortium name="US DOE Joint Genome Institute (JGI-PGF)"/>
            <person name="Walter F."/>
            <person name="Albersmeier A."/>
            <person name="Kalinowski J."/>
            <person name="Ruckert C."/>
        </authorList>
    </citation>
    <scope>NUCLEOTIDE SEQUENCE</scope>
    <source>
        <strain evidence="3">NBRC 110071</strain>
    </source>
</reference>
<protein>
    <recommendedName>
        <fullName evidence="5">Gluconolactonase</fullName>
    </recommendedName>
</protein>
<comment type="caution">
    <text evidence="3">The sequence shown here is derived from an EMBL/GenBank/DDBJ whole genome shotgun (WGS) entry which is preliminary data.</text>
</comment>
<dbReference type="InterPro" id="IPR011042">
    <property type="entry name" value="6-blade_b-propeller_TolB-like"/>
</dbReference>
<dbReference type="EMBL" id="BSNM01000002">
    <property type="protein sequence ID" value="GLQ29863.1"/>
    <property type="molecule type" value="Genomic_DNA"/>
</dbReference>
<gene>
    <name evidence="3" type="ORF">GCM10007876_03410</name>
</gene>
<sequence>MKKLAVLIVLIFFGLLTVWLNYAESEHYPDLTSDPIWSADQLELVASLDTPPGNISVSESGRVFLSLHPDAHPDLNVVELVNGEVSPFPSLNWQPGGSEELAFQQVLSIRLDQQGRLWVLDNGLHGVGQPRLLAFDVTTRELVHQHDFSSDVFGLGSHANDFQISKDGLYIYISDASILAKTPAVVFYNVETQQARRVLENDVSVKAGAYEPVVQGREMTLVGLFTINPGVDGIALSRDGETLYYASVSGDMLYSLPTRHLKYAKANDHILMGFVKPVGRKTMTDAMSTDDQGRLYLTDIEHSAIVRMSADGHRETLLKTETLRWPDGLSFGPDGYLYITCSALHQVLGKLPSDIRDKAPYQVYRVKTDATALAGH</sequence>
<reference evidence="3" key="2">
    <citation type="submission" date="2023-01" db="EMBL/GenBank/DDBJ databases">
        <title>Draft genome sequence of Litoribrevibacter albus strain NBRC 110071.</title>
        <authorList>
            <person name="Sun Q."/>
            <person name="Mori K."/>
        </authorList>
    </citation>
    <scope>NUCLEOTIDE SEQUENCE</scope>
    <source>
        <strain evidence="3">NBRC 110071</strain>
    </source>
</reference>
<dbReference type="Pfam" id="PF03022">
    <property type="entry name" value="MRJP"/>
    <property type="match status" value="1"/>
</dbReference>
<accession>A0AA37W5U8</accession>
<dbReference type="PANTHER" id="PTHR10009">
    <property type="entry name" value="PROTEIN YELLOW-RELATED"/>
    <property type="match status" value="1"/>
</dbReference>
<dbReference type="GO" id="GO:0005576">
    <property type="term" value="C:extracellular region"/>
    <property type="evidence" value="ECO:0007669"/>
    <property type="project" value="UniProtKB-SubCell"/>
</dbReference>
<evidence type="ECO:0008006" key="5">
    <source>
        <dbReference type="Google" id="ProtNLM"/>
    </source>
</evidence>
<evidence type="ECO:0000313" key="4">
    <source>
        <dbReference type="Proteomes" id="UP001161389"/>
    </source>
</evidence>
<evidence type="ECO:0000256" key="1">
    <source>
        <dbReference type="ARBA" id="ARBA00004613"/>
    </source>
</evidence>
<evidence type="ECO:0000256" key="2">
    <source>
        <dbReference type="ARBA" id="ARBA00022525"/>
    </source>
</evidence>
<name>A0AA37W5U8_9GAMM</name>
<organism evidence="3 4">
    <name type="scientific">Litoribrevibacter albus</name>
    <dbReference type="NCBI Taxonomy" id="1473156"/>
    <lineage>
        <taxon>Bacteria</taxon>
        <taxon>Pseudomonadati</taxon>
        <taxon>Pseudomonadota</taxon>
        <taxon>Gammaproteobacteria</taxon>
        <taxon>Oceanospirillales</taxon>
        <taxon>Oceanospirillaceae</taxon>
        <taxon>Litoribrevibacter</taxon>
    </lineage>
</organism>
<proteinExistence type="predicted"/>
<keyword evidence="4" id="KW-1185">Reference proteome</keyword>
<dbReference type="InterPro" id="IPR017996">
    <property type="entry name" value="MRJP/yellow-related"/>
</dbReference>
<dbReference type="Gene3D" id="2.120.10.30">
    <property type="entry name" value="TolB, C-terminal domain"/>
    <property type="match status" value="1"/>
</dbReference>
<dbReference type="PANTHER" id="PTHR10009:SF18">
    <property type="entry name" value="PROTEIN YELLOW-LIKE PROTEIN"/>
    <property type="match status" value="1"/>
</dbReference>
<comment type="subcellular location">
    <subcellularLocation>
        <location evidence="1">Secreted</location>
    </subcellularLocation>
</comment>
<dbReference type="Proteomes" id="UP001161389">
    <property type="component" value="Unassembled WGS sequence"/>
</dbReference>
<dbReference type="SUPFAM" id="SSF63829">
    <property type="entry name" value="Calcium-dependent phosphotriesterase"/>
    <property type="match status" value="1"/>
</dbReference>
<dbReference type="AlphaFoldDB" id="A0AA37W5U8"/>